<gene>
    <name evidence="1" type="ORF">Samson_058</name>
</gene>
<evidence type="ECO:0000313" key="1">
    <source>
        <dbReference type="EMBL" id="QEG09373.1"/>
    </source>
</evidence>
<proteinExistence type="predicted"/>
<dbReference type="Proteomes" id="UP000323235">
    <property type="component" value="Segment"/>
</dbReference>
<dbReference type="EMBL" id="MN062187">
    <property type="protein sequence ID" value="QEG09373.1"/>
    <property type="molecule type" value="Genomic_DNA"/>
</dbReference>
<protein>
    <submittedName>
        <fullName evidence="1">Uncharacterized protein</fullName>
    </submittedName>
</protein>
<organism evidence="1 2">
    <name type="scientific">Xanthomonas phage Samson</name>
    <dbReference type="NCBI Taxonomy" id="2596676"/>
    <lineage>
        <taxon>Viruses</taxon>
        <taxon>Duplodnaviria</taxon>
        <taxon>Heunggongvirae</taxon>
        <taxon>Uroviricota</taxon>
        <taxon>Caudoviricetes</taxon>
        <taxon>Jondennisvirinae</taxon>
        <taxon>Septimatrevirus</taxon>
        <taxon>Septimatrevirus samson</taxon>
    </lineage>
</organism>
<name>A0A5B9NEY9_9CAUD</name>
<accession>A0A5B9NEY9</accession>
<reference evidence="2" key="1">
    <citation type="submission" date="2019-06" db="EMBL/GenBank/DDBJ databases">
        <title>Complete Genome Sequence of Xanthomonas spp. Siphophage Samson.</title>
        <authorList>
            <person name="Clark S."/>
            <person name="Le T."/>
            <person name="Moreland R."/>
            <person name="Gonzalez C.F."/>
            <person name="Liu M."/>
            <person name="Ramsey J."/>
        </authorList>
    </citation>
    <scope>NUCLEOTIDE SEQUENCE [LARGE SCALE GENOMIC DNA]</scope>
</reference>
<dbReference type="Pfam" id="PF23978">
    <property type="entry name" value="DUF7303"/>
    <property type="match status" value="1"/>
</dbReference>
<sequence length="191" mass="19539">MAKSKKSTATAAASAAAVIGLAEIVAAGANGLYTTPEVHGPLVEAGMVELNPAGPNEAGETLTRATQKGIESMNTATNTAPATVAAVAPSSFAIEDGIAMPTASGRGRGGNVYPFDALNVGQSFFVPNTEDKPNAAKSLASTVSSATARYAEVVEGQFKTNKKGEQVPVTRETRKFVVRSVEGGARVWRTA</sequence>
<keyword evidence="2" id="KW-1185">Reference proteome</keyword>
<evidence type="ECO:0000313" key="2">
    <source>
        <dbReference type="Proteomes" id="UP000323235"/>
    </source>
</evidence>
<dbReference type="InterPro" id="IPR055727">
    <property type="entry name" value="DUF7303"/>
</dbReference>